<dbReference type="AlphaFoldDB" id="A0A0G2FM58"/>
<name>A0A0G2FM58_9PEZI</name>
<dbReference type="GO" id="GO:0016740">
    <property type="term" value="F:transferase activity"/>
    <property type="evidence" value="ECO:0007669"/>
    <property type="project" value="UniProtKB-KW"/>
</dbReference>
<dbReference type="EMBL" id="LCUC01000172">
    <property type="protein sequence ID" value="KKY35104.1"/>
    <property type="molecule type" value="Genomic_DNA"/>
</dbReference>
<dbReference type="CDD" id="cd02440">
    <property type="entry name" value="AdoMet_MTases"/>
    <property type="match status" value="1"/>
</dbReference>
<dbReference type="Proteomes" id="UP000034680">
    <property type="component" value="Unassembled WGS sequence"/>
</dbReference>
<reference evidence="3 4" key="1">
    <citation type="submission" date="2015-05" db="EMBL/GenBank/DDBJ databases">
        <title>Distinctive expansion of gene families associated with plant cell wall degradation and secondary metabolism in the genomes of grapevine trunk pathogens.</title>
        <authorList>
            <person name="Lawrence D.P."/>
            <person name="Travadon R."/>
            <person name="Rolshausen P.E."/>
            <person name="Baumgartner K."/>
        </authorList>
    </citation>
    <scope>NUCLEOTIDE SEQUENCE [LARGE SCALE GENOMIC DNA]</scope>
    <source>
        <strain evidence="3">DA912</strain>
    </source>
</reference>
<dbReference type="InterPro" id="IPR009081">
    <property type="entry name" value="PP-bd_ACP"/>
</dbReference>
<evidence type="ECO:0000313" key="4">
    <source>
        <dbReference type="Proteomes" id="UP000034680"/>
    </source>
</evidence>
<evidence type="ECO:0000313" key="3">
    <source>
        <dbReference type="EMBL" id="KKY35104.1"/>
    </source>
</evidence>
<proteinExistence type="predicted"/>
<comment type="caution">
    <text evidence="3">The sequence shown here is derived from an EMBL/GenBank/DDBJ whole genome shotgun (WGS) entry which is preliminary data.</text>
</comment>
<dbReference type="Pfam" id="PF00550">
    <property type="entry name" value="PP-binding"/>
    <property type="match status" value="1"/>
</dbReference>
<dbReference type="InterPro" id="IPR041068">
    <property type="entry name" value="HTH_51"/>
</dbReference>
<sequence length="420" mass="45956">MTAVESPALPYRGQSPAEVLEVFREAISGEAGIVLDAAYLDVPFFSGLGLDPLSTVEILDTVREKTGLEFPTSIFRDCATLSDIAKRLSCSTKPNGSAASSSVSLPKEKRPVQFAFADVRKSIGQFSQEAGNANFWSDVYPSQKRLVLAYVTEAFARLGLPLHNLPPGTTVSYPEGISPKHHRVLDGAVFEILQDGGLLERLGDKFIRTKTPVDQTPSQSIFQQLVQDHPLHANTHRLLNVTGSQLADCLTGAADPIKLLFSQNKDLLQDFYTMAPGSLAASKHLAALTRRVFSPSVQGGETIEILEVGAGLGGTTKFILDALLDAGVPFRYTFTDISSSFFGAARKRYRHLPPGLVEYQVLDIEKTPPEQLRDRFHAVVSTNCIHATKDFVASCTNVRRLLRPGGFFALVEFTSRLYWL</sequence>
<evidence type="ECO:0000259" key="2">
    <source>
        <dbReference type="PROSITE" id="PS50075"/>
    </source>
</evidence>
<dbReference type="InterPro" id="IPR029063">
    <property type="entry name" value="SAM-dependent_MTases_sf"/>
</dbReference>
<dbReference type="SUPFAM" id="SSF47336">
    <property type="entry name" value="ACP-like"/>
    <property type="match status" value="1"/>
</dbReference>
<dbReference type="Gene3D" id="3.40.50.150">
    <property type="entry name" value="Vaccinia Virus protein VP39"/>
    <property type="match status" value="1"/>
</dbReference>
<dbReference type="SUPFAM" id="SSF53335">
    <property type="entry name" value="S-adenosyl-L-methionine-dependent methyltransferases"/>
    <property type="match status" value="1"/>
</dbReference>
<evidence type="ECO:0000256" key="1">
    <source>
        <dbReference type="ARBA" id="ARBA00022679"/>
    </source>
</evidence>
<dbReference type="Gene3D" id="1.10.1200.10">
    <property type="entry name" value="ACP-like"/>
    <property type="match status" value="1"/>
</dbReference>
<accession>A0A0G2FM58</accession>
<organism evidence="3 4">
    <name type="scientific">Diaporthe ampelina</name>
    <dbReference type="NCBI Taxonomy" id="1214573"/>
    <lineage>
        <taxon>Eukaryota</taxon>
        <taxon>Fungi</taxon>
        <taxon>Dikarya</taxon>
        <taxon>Ascomycota</taxon>
        <taxon>Pezizomycotina</taxon>
        <taxon>Sordariomycetes</taxon>
        <taxon>Sordariomycetidae</taxon>
        <taxon>Diaporthales</taxon>
        <taxon>Diaporthaceae</taxon>
        <taxon>Diaporthe</taxon>
    </lineage>
</organism>
<dbReference type="InterPro" id="IPR036736">
    <property type="entry name" value="ACP-like_sf"/>
</dbReference>
<dbReference type="Pfam" id="PF08242">
    <property type="entry name" value="Methyltransf_12"/>
    <property type="match status" value="1"/>
</dbReference>
<dbReference type="InterPro" id="IPR013217">
    <property type="entry name" value="Methyltransf_12"/>
</dbReference>
<dbReference type="Pfam" id="PF18558">
    <property type="entry name" value="HTH_51"/>
    <property type="match status" value="1"/>
</dbReference>
<keyword evidence="4" id="KW-1185">Reference proteome</keyword>
<protein>
    <submittedName>
        <fullName evidence="3">Putative polyketide synthase-like protein</fullName>
    </submittedName>
</protein>
<dbReference type="OrthoDB" id="329835at2759"/>
<keyword evidence="1" id="KW-0808">Transferase</keyword>
<dbReference type="STRING" id="1214573.A0A0G2FM58"/>
<reference evidence="3 4" key="2">
    <citation type="submission" date="2015-05" db="EMBL/GenBank/DDBJ databases">
        <authorList>
            <person name="Morales-Cruz A."/>
            <person name="Amrine K.C."/>
            <person name="Cantu D."/>
        </authorList>
    </citation>
    <scope>NUCLEOTIDE SEQUENCE [LARGE SCALE GENOMIC DNA]</scope>
    <source>
        <strain evidence="3">DA912</strain>
    </source>
</reference>
<gene>
    <name evidence="3" type="ORF">UCDDA912_g04896</name>
</gene>
<dbReference type="PROSITE" id="PS50075">
    <property type="entry name" value="CARRIER"/>
    <property type="match status" value="1"/>
</dbReference>
<feature type="domain" description="Carrier" evidence="2">
    <location>
        <begin position="14"/>
        <end position="92"/>
    </location>
</feature>